<dbReference type="InterPro" id="IPR002401">
    <property type="entry name" value="Cyt_P450_E_grp-I"/>
</dbReference>
<keyword evidence="10" id="KW-1133">Transmembrane helix</keyword>
<evidence type="ECO:0000256" key="8">
    <source>
        <dbReference type="PIRSR" id="PIRSR602401-1"/>
    </source>
</evidence>
<sequence length="499" mass="56557">MALITLTYAFVGIASAACLYMTLRAIYRLTLHPLVSFPGPRLRAVSHLPHAFSGWRGRQPYDVRDLHRDYGPVVRIAPDLLSFTSPSAWQDIYGHQAAKNLVKYGYFRVREDAQPMLTSFGADHVRQRTAFSHGFSDRAISEQEPALAQHIEQFLAQLRKSSRDRTIVDVGTMLRFLSFDIVGKYALSTDFGCLENNAYHPWVALLLLWFRTVTYVQNALAMGILAPFLMLFVPRRMLNSVKDHLRMSAEKVQQRLAVGDDPNIRDLWTYILQNKGEKGLTTGEMEVNAAVLLVAGTDPIADAIAGTLYFLAINPAAKKKLYDEIDGVITSQENQIVTMASTKRMPYIHACLNEGMRLYPPIPGGMRRQVAAGKTSTVAGYSLPEKTVVSVWQLPTFTLPHHFSSHDQFIPERWLPANHPDRPAYTLHDRQEAFQPFSVGPKNCLGKGLSYAEMKLILAQFLWHFEFELADNAFDIEKQKSYVFRDRPPLRVKLVERFL</sequence>
<dbReference type="GO" id="GO:0020037">
    <property type="term" value="F:heme binding"/>
    <property type="evidence" value="ECO:0007669"/>
    <property type="project" value="InterPro"/>
</dbReference>
<name>A0A6A5X6Y7_9PLEO</name>
<evidence type="ECO:0000256" key="9">
    <source>
        <dbReference type="RuleBase" id="RU000461"/>
    </source>
</evidence>
<keyword evidence="3 8" id="KW-0349">Heme</keyword>
<proteinExistence type="inferred from homology"/>
<dbReference type="InterPro" id="IPR036396">
    <property type="entry name" value="Cyt_P450_sf"/>
</dbReference>
<dbReference type="InterPro" id="IPR001128">
    <property type="entry name" value="Cyt_P450"/>
</dbReference>
<dbReference type="PRINTS" id="PR00463">
    <property type="entry name" value="EP450I"/>
</dbReference>
<feature type="binding site" description="axial binding residue" evidence="8">
    <location>
        <position position="444"/>
    </location>
    <ligand>
        <name>heme</name>
        <dbReference type="ChEBI" id="CHEBI:30413"/>
    </ligand>
    <ligandPart>
        <name>Fe</name>
        <dbReference type="ChEBI" id="CHEBI:18248"/>
    </ligandPart>
</feature>
<organism evidence="11 12">
    <name type="scientific">Aaosphaeria arxii CBS 175.79</name>
    <dbReference type="NCBI Taxonomy" id="1450172"/>
    <lineage>
        <taxon>Eukaryota</taxon>
        <taxon>Fungi</taxon>
        <taxon>Dikarya</taxon>
        <taxon>Ascomycota</taxon>
        <taxon>Pezizomycotina</taxon>
        <taxon>Dothideomycetes</taxon>
        <taxon>Pleosporomycetidae</taxon>
        <taxon>Pleosporales</taxon>
        <taxon>Pleosporales incertae sedis</taxon>
        <taxon>Aaosphaeria</taxon>
    </lineage>
</organism>
<evidence type="ECO:0000256" key="7">
    <source>
        <dbReference type="ARBA" id="ARBA00023033"/>
    </source>
</evidence>
<evidence type="ECO:0000256" key="3">
    <source>
        <dbReference type="ARBA" id="ARBA00022617"/>
    </source>
</evidence>
<keyword evidence="5 9" id="KW-0560">Oxidoreductase</keyword>
<keyword evidence="10" id="KW-0472">Membrane</keyword>
<protein>
    <submittedName>
        <fullName evidence="11">Cytochrome P450</fullName>
    </submittedName>
</protein>
<dbReference type="RefSeq" id="XP_033377047.1">
    <property type="nucleotide sequence ID" value="XM_033524071.1"/>
</dbReference>
<dbReference type="SUPFAM" id="SSF48264">
    <property type="entry name" value="Cytochrome P450"/>
    <property type="match status" value="1"/>
</dbReference>
<dbReference type="Proteomes" id="UP000799778">
    <property type="component" value="Unassembled WGS sequence"/>
</dbReference>
<dbReference type="GO" id="GO:0004497">
    <property type="term" value="F:monooxygenase activity"/>
    <property type="evidence" value="ECO:0007669"/>
    <property type="project" value="UniProtKB-KW"/>
</dbReference>
<evidence type="ECO:0000256" key="5">
    <source>
        <dbReference type="ARBA" id="ARBA00023002"/>
    </source>
</evidence>
<keyword evidence="10" id="KW-0812">Transmembrane</keyword>
<dbReference type="GO" id="GO:0016705">
    <property type="term" value="F:oxidoreductase activity, acting on paired donors, with incorporation or reduction of molecular oxygen"/>
    <property type="evidence" value="ECO:0007669"/>
    <property type="project" value="InterPro"/>
</dbReference>
<dbReference type="GeneID" id="54281468"/>
<dbReference type="OrthoDB" id="1470350at2759"/>
<keyword evidence="7 9" id="KW-0503">Monooxygenase</keyword>
<dbReference type="PROSITE" id="PS00086">
    <property type="entry name" value="CYTOCHROME_P450"/>
    <property type="match status" value="1"/>
</dbReference>
<comment type="cofactor">
    <cofactor evidence="1 8">
        <name>heme</name>
        <dbReference type="ChEBI" id="CHEBI:30413"/>
    </cofactor>
</comment>
<dbReference type="EMBL" id="ML978082">
    <property type="protein sequence ID" value="KAF2008708.1"/>
    <property type="molecule type" value="Genomic_DNA"/>
</dbReference>
<dbReference type="AlphaFoldDB" id="A0A6A5X6Y7"/>
<evidence type="ECO:0000256" key="1">
    <source>
        <dbReference type="ARBA" id="ARBA00001971"/>
    </source>
</evidence>
<dbReference type="PANTHER" id="PTHR24305">
    <property type="entry name" value="CYTOCHROME P450"/>
    <property type="match status" value="1"/>
</dbReference>
<dbReference type="InterPro" id="IPR050121">
    <property type="entry name" value="Cytochrome_P450_monoxygenase"/>
</dbReference>
<evidence type="ECO:0000256" key="4">
    <source>
        <dbReference type="ARBA" id="ARBA00022723"/>
    </source>
</evidence>
<evidence type="ECO:0000313" key="11">
    <source>
        <dbReference type="EMBL" id="KAF2008708.1"/>
    </source>
</evidence>
<evidence type="ECO:0000256" key="6">
    <source>
        <dbReference type="ARBA" id="ARBA00023004"/>
    </source>
</evidence>
<keyword evidence="6 8" id="KW-0408">Iron</keyword>
<accession>A0A6A5X6Y7</accession>
<comment type="similarity">
    <text evidence="2 9">Belongs to the cytochrome P450 family.</text>
</comment>
<dbReference type="Gene3D" id="1.10.630.10">
    <property type="entry name" value="Cytochrome P450"/>
    <property type="match status" value="1"/>
</dbReference>
<keyword evidence="12" id="KW-1185">Reference proteome</keyword>
<dbReference type="GO" id="GO:0005506">
    <property type="term" value="F:iron ion binding"/>
    <property type="evidence" value="ECO:0007669"/>
    <property type="project" value="InterPro"/>
</dbReference>
<feature type="transmembrane region" description="Helical" evidence="10">
    <location>
        <begin position="6"/>
        <end position="27"/>
    </location>
</feature>
<dbReference type="PANTHER" id="PTHR24305:SF29">
    <property type="entry name" value="BENZOATE-PARA-HYDROXYLASE"/>
    <property type="match status" value="1"/>
</dbReference>
<evidence type="ECO:0000256" key="2">
    <source>
        <dbReference type="ARBA" id="ARBA00010617"/>
    </source>
</evidence>
<keyword evidence="4 8" id="KW-0479">Metal-binding</keyword>
<evidence type="ECO:0000256" key="10">
    <source>
        <dbReference type="SAM" id="Phobius"/>
    </source>
</evidence>
<dbReference type="Pfam" id="PF00067">
    <property type="entry name" value="p450"/>
    <property type="match status" value="1"/>
</dbReference>
<reference evidence="11" key="1">
    <citation type="journal article" date="2020" name="Stud. Mycol.">
        <title>101 Dothideomycetes genomes: a test case for predicting lifestyles and emergence of pathogens.</title>
        <authorList>
            <person name="Haridas S."/>
            <person name="Albert R."/>
            <person name="Binder M."/>
            <person name="Bloem J."/>
            <person name="Labutti K."/>
            <person name="Salamov A."/>
            <person name="Andreopoulos B."/>
            <person name="Baker S."/>
            <person name="Barry K."/>
            <person name="Bills G."/>
            <person name="Bluhm B."/>
            <person name="Cannon C."/>
            <person name="Castanera R."/>
            <person name="Culley D."/>
            <person name="Daum C."/>
            <person name="Ezra D."/>
            <person name="Gonzalez J."/>
            <person name="Henrissat B."/>
            <person name="Kuo A."/>
            <person name="Liang C."/>
            <person name="Lipzen A."/>
            <person name="Lutzoni F."/>
            <person name="Magnuson J."/>
            <person name="Mondo S."/>
            <person name="Nolan M."/>
            <person name="Ohm R."/>
            <person name="Pangilinan J."/>
            <person name="Park H.-J."/>
            <person name="Ramirez L."/>
            <person name="Alfaro M."/>
            <person name="Sun H."/>
            <person name="Tritt A."/>
            <person name="Yoshinaga Y."/>
            <person name="Zwiers L.-H."/>
            <person name="Turgeon B."/>
            <person name="Goodwin S."/>
            <person name="Spatafora J."/>
            <person name="Crous P."/>
            <person name="Grigoriev I."/>
        </authorList>
    </citation>
    <scope>NUCLEOTIDE SEQUENCE</scope>
    <source>
        <strain evidence="11">CBS 175.79</strain>
    </source>
</reference>
<dbReference type="InterPro" id="IPR017972">
    <property type="entry name" value="Cyt_P450_CS"/>
</dbReference>
<dbReference type="PRINTS" id="PR00385">
    <property type="entry name" value="P450"/>
</dbReference>
<dbReference type="CDD" id="cd11058">
    <property type="entry name" value="CYP60B-like"/>
    <property type="match status" value="1"/>
</dbReference>
<gene>
    <name evidence="11" type="ORF">BU24DRAFT_359872</name>
</gene>
<evidence type="ECO:0000313" key="12">
    <source>
        <dbReference type="Proteomes" id="UP000799778"/>
    </source>
</evidence>